<dbReference type="KEGG" id="amob:HG15A2_10380"/>
<dbReference type="AlphaFoldDB" id="A0A517MSB5"/>
<keyword evidence="4" id="KW-1185">Reference proteome</keyword>
<dbReference type="InterPro" id="IPR002035">
    <property type="entry name" value="VWF_A"/>
</dbReference>
<sequence>MPNQLISRRQDCSSPRGAIMPLIAIMLPILLILSSFAVNLAYMELTRTELRIASDAATRAAGYTLNATGDESDARFVAREASTRNLVAGEATVLKNGDIVFGTATRSGVGSRYNFTTGGSKSNAVQVLARRDSGSGTGAVKMLLPGFGAVTEFEPNQLAISSQVELDIALVLDRSGSMAYGDYEDSAYRASQYLGPEVAPEGWWFGDAAPAQSRWRGLVSGVHVFLDMMDQSPQIEHLSLTTYATSATRESELGSDYASIASALDGYSNNLEAGGTNVGDGIYEAINALSAAAHNRPWAVKVIVLMSDGQHNLGTDPVYAAQDAADQGITVYTVTFSQEADQGRMQTVASEGSGLHFHAETDADLRDAFREIAKSLPTLLVQ</sequence>
<dbReference type="CDD" id="cd00198">
    <property type="entry name" value="vWFA"/>
    <property type="match status" value="1"/>
</dbReference>
<keyword evidence="1" id="KW-0472">Membrane</keyword>
<evidence type="ECO:0000259" key="2">
    <source>
        <dbReference type="PROSITE" id="PS50234"/>
    </source>
</evidence>
<dbReference type="RefSeq" id="WP_145058407.1">
    <property type="nucleotide sequence ID" value="NZ_CP036263.1"/>
</dbReference>
<evidence type="ECO:0000313" key="4">
    <source>
        <dbReference type="Proteomes" id="UP000319852"/>
    </source>
</evidence>
<dbReference type="PANTHER" id="PTHR10579:SF43">
    <property type="entry name" value="ZINC FINGER (C3HC4-TYPE RING FINGER) FAMILY PROTEIN"/>
    <property type="match status" value="1"/>
</dbReference>
<protein>
    <submittedName>
        <fullName evidence="3">von Willebrand factor type A domain protein</fullName>
    </submittedName>
</protein>
<dbReference type="PROSITE" id="PS50234">
    <property type="entry name" value="VWFA"/>
    <property type="match status" value="1"/>
</dbReference>
<feature type="domain" description="VWFA" evidence="2">
    <location>
        <begin position="167"/>
        <end position="376"/>
    </location>
</feature>
<dbReference type="Pfam" id="PF13400">
    <property type="entry name" value="Tad"/>
    <property type="match status" value="1"/>
</dbReference>
<feature type="transmembrane region" description="Helical" evidence="1">
    <location>
        <begin position="21"/>
        <end position="42"/>
    </location>
</feature>
<dbReference type="SMART" id="SM00327">
    <property type="entry name" value="VWA"/>
    <property type="match status" value="1"/>
</dbReference>
<dbReference type="Pfam" id="PF00092">
    <property type="entry name" value="VWA"/>
    <property type="match status" value="1"/>
</dbReference>
<dbReference type="Gene3D" id="3.40.50.410">
    <property type="entry name" value="von Willebrand factor, type A domain"/>
    <property type="match status" value="1"/>
</dbReference>
<keyword evidence="1" id="KW-1133">Transmembrane helix</keyword>
<organism evidence="3 4">
    <name type="scientific">Adhaeretor mobilis</name>
    <dbReference type="NCBI Taxonomy" id="1930276"/>
    <lineage>
        <taxon>Bacteria</taxon>
        <taxon>Pseudomonadati</taxon>
        <taxon>Planctomycetota</taxon>
        <taxon>Planctomycetia</taxon>
        <taxon>Pirellulales</taxon>
        <taxon>Lacipirellulaceae</taxon>
        <taxon>Adhaeretor</taxon>
    </lineage>
</organism>
<dbReference type="OrthoDB" id="242905at2"/>
<accession>A0A517MSB5</accession>
<dbReference type="Proteomes" id="UP000319852">
    <property type="component" value="Chromosome"/>
</dbReference>
<reference evidence="3 4" key="1">
    <citation type="submission" date="2019-02" db="EMBL/GenBank/DDBJ databases">
        <title>Deep-cultivation of Planctomycetes and their phenomic and genomic characterization uncovers novel biology.</title>
        <authorList>
            <person name="Wiegand S."/>
            <person name="Jogler M."/>
            <person name="Boedeker C."/>
            <person name="Pinto D."/>
            <person name="Vollmers J."/>
            <person name="Rivas-Marin E."/>
            <person name="Kohn T."/>
            <person name="Peeters S.H."/>
            <person name="Heuer A."/>
            <person name="Rast P."/>
            <person name="Oberbeckmann S."/>
            <person name="Bunk B."/>
            <person name="Jeske O."/>
            <person name="Meyerdierks A."/>
            <person name="Storesund J.E."/>
            <person name="Kallscheuer N."/>
            <person name="Luecker S."/>
            <person name="Lage O.M."/>
            <person name="Pohl T."/>
            <person name="Merkel B.J."/>
            <person name="Hornburger P."/>
            <person name="Mueller R.-W."/>
            <person name="Bruemmer F."/>
            <person name="Labrenz M."/>
            <person name="Spormann A.M."/>
            <person name="Op den Camp H."/>
            <person name="Overmann J."/>
            <person name="Amann R."/>
            <person name="Jetten M.S.M."/>
            <person name="Mascher T."/>
            <person name="Medema M.H."/>
            <person name="Devos D.P."/>
            <person name="Kaster A.-K."/>
            <person name="Ovreas L."/>
            <person name="Rohde M."/>
            <person name="Galperin M.Y."/>
            <person name="Jogler C."/>
        </authorList>
    </citation>
    <scope>NUCLEOTIDE SEQUENCE [LARGE SCALE GENOMIC DNA]</scope>
    <source>
        <strain evidence="3 4">HG15A2</strain>
    </source>
</reference>
<keyword evidence="1" id="KW-0812">Transmembrane</keyword>
<dbReference type="SUPFAM" id="SSF53300">
    <property type="entry name" value="vWA-like"/>
    <property type="match status" value="1"/>
</dbReference>
<name>A0A517MSB5_9BACT</name>
<dbReference type="InterPro" id="IPR036465">
    <property type="entry name" value="vWFA_dom_sf"/>
</dbReference>
<dbReference type="EMBL" id="CP036263">
    <property type="protein sequence ID" value="QDS97771.1"/>
    <property type="molecule type" value="Genomic_DNA"/>
</dbReference>
<dbReference type="PANTHER" id="PTHR10579">
    <property type="entry name" value="CALCIUM-ACTIVATED CHLORIDE CHANNEL REGULATOR"/>
    <property type="match status" value="1"/>
</dbReference>
<proteinExistence type="predicted"/>
<dbReference type="InterPro" id="IPR028087">
    <property type="entry name" value="Tad_N"/>
</dbReference>
<dbReference type="InterPro" id="IPR051266">
    <property type="entry name" value="CLCR"/>
</dbReference>
<gene>
    <name evidence="3" type="ORF">HG15A2_10380</name>
</gene>
<evidence type="ECO:0000256" key="1">
    <source>
        <dbReference type="SAM" id="Phobius"/>
    </source>
</evidence>
<evidence type="ECO:0000313" key="3">
    <source>
        <dbReference type="EMBL" id="QDS97771.1"/>
    </source>
</evidence>